<dbReference type="PIRSF" id="PIRSF009320">
    <property type="entry name" value="Nuc_binding_HP_1000"/>
    <property type="match status" value="1"/>
</dbReference>
<evidence type="ECO:0000313" key="2">
    <source>
        <dbReference type="EMBL" id="MCJ2542660.1"/>
    </source>
</evidence>
<keyword evidence="3" id="KW-1185">Reference proteome</keyword>
<reference evidence="2" key="1">
    <citation type="submission" date="2021-02" db="EMBL/GenBank/DDBJ databases">
        <title>The CRISPR/cas machinery reduction and long-range gene transfer in the hot spring cyanobacterium Synechococcus.</title>
        <authorList>
            <person name="Dvorak P."/>
            <person name="Jahodarova E."/>
            <person name="Hasler P."/>
            <person name="Poulickova A."/>
        </authorList>
    </citation>
    <scope>NUCLEOTIDE SEQUENCE</scope>
    <source>
        <strain evidence="2">Rupite</strain>
    </source>
</reference>
<name>A0ABT0CA51_THEVL</name>
<evidence type="ECO:0000259" key="1">
    <source>
        <dbReference type="Pfam" id="PF13614"/>
    </source>
</evidence>
<gene>
    <name evidence="2" type="ORF">JX360_07025</name>
</gene>
<dbReference type="PANTHER" id="PTHR13696">
    <property type="entry name" value="P-LOOP CONTAINING NUCLEOSIDE TRIPHOSPHATE HYDROLASE"/>
    <property type="match status" value="1"/>
</dbReference>
<protein>
    <submittedName>
        <fullName evidence="2">ParA family protein</fullName>
    </submittedName>
</protein>
<dbReference type="Gene3D" id="3.40.50.300">
    <property type="entry name" value="P-loop containing nucleotide triphosphate hydrolases"/>
    <property type="match status" value="1"/>
</dbReference>
<dbReference type="PANTHER" id="PTHR13696:SF52">
    <property type="entry name" value="PARA FAMILY PROTEIN CT_582"/>
    <property type="match status" value="1"/>
</dbReference>
<sequence>MAKILAFTNNKGGTGKSTLCVHAAQLIAQRGERVLLIDLTSQATASSLYLEETGSLPEQETVWACLHPHHQRPLPEVIYTSDKGVDVIPAHSNMAEVAAHLAAAGSSAQHLLQQQLRSLQADYDFVFLDTPGELNALTANALQVAQRVVIPTRLNRADFSCTEVTLRYINALKGQLTQARTVLTMLDDRYLPGGIWSGSHTGQLYVQAQQIFADVLSPVTIPDSSDLRTAFDYGLTVMEYRPGAAVCQRLLQFVEHEVLL</sequence>
<comment type="caution">
    <text evidence="2">The sequence shown here is derived from an EMBL/GenBank/DDBJ whole genome shotgun (WGS) entry which is preliminary data.</text>
</comment>
<organism evidence="2 3">
    <name type="scientific">Thermostichus vulcanus str. 'Rupite'</name>
    <dbReference type="NCBI Taxonomy" id="2813851"/>
    <lineage>
        <taxon>Bacteria</taxon>
        <taxon>Bacillati</taxon>
        <taxon>Cyanobacteriota</taxon>
        <taxon>Cyanophyceae</taxon>
        <taxon>Thermostichales</taxon>
        <taxon>Thermostichaceae</taxon>
        <taxon>Thermostichus</taxon>
    </lineage>
</organism>
<dbReference type="SUPFAM" id="SSF52540">
    <property type="entry name" value="P-loop containing nucleoside triphosphate hydrolases"/>
    <property type="match status" value="1"/>
</dbReference>
<dbReference type="Pfam" id="PF13614">
    <property type="entry name" value="AAA_31"/>
    <property type="match status" value="1"/>
</dbReference>
<dbReference type="RefSeq" id="WP_244349932.1">
    <property type="nucleotide sequence ID" value="NZ_JAFIRA010000013.1"/>
</dbReference>
<dbReference type="InterPro" id="IPR050678">
    <property type="entry name" value="DNA_Partitioning_ATPase"/>
</dbReference>
<dbReference type="CDD" id="cd02042">
    <property type="entry name" value="ParAB_family"/>
    <property type="match status" value="1"/>
</dbReference>
<proteinExistence type="predicted"/>
<dbReference type="InterPro" id="IPR025669">
    <property type="entry name" value="AAA_dom"/>
</dbReference>
<evidence type="ECO:0000313" key="3">
    <source>
        <dbReference type="Proteomes" id="UP000830835"/>
    </source>
</evidence>
<feature type="domain" description="AAA" evidence="1">
    <location>
        <begin position="2"/>
        <end position="175"/>
    </location>
</feature>
<dbReference type="EMBL" id="JAFIRA010000013">
    <property type="protein sequence ID" value="MCJ2542660.1"/>
    <property type="molecule type" value="Genomic_DNA"/>
</dbReference>
<dbReference type="Proteomes" id="UP000830835">
    <property type="component" value="Unassembled WGS sequence"/>
</dbReference>
<dbReference type="InterPro" id="IPR027417">
    <property type="entry name" value="P-loop_NTPase"/>
</dbReference>
<accession>A0ABT0CA51</accession>